<protein>
    <submittedName>
        <fullName evidence="2">Uncharacterized protein</fullName>
    </submittedName>
</protein>
<feature type="region of interest" description="Disordered" evidence="1">
    <location>
        <begin position="276"/>
        <end position="295"/>
    </location>
</feature>
<evidence type="ECO:0000313" key="2">
    <source>
        <dbReference type="EMBL" id="KER20899.1"/>
    </source>
</evidence>
<dbReference type="OrthoDB" id="6242194at2759"/>
<proteinExistence type="predicted"/>
<organism evidence="2 3">
    <name type="scientific">Opisthorchis viverrini</name>
    <name type="common">Southeast Asian liver fluke</name>
    <dbReference type="NCBI Taxonomy" id="6198"/>
    <lineage>
        <taxon>Eukaryota</taxon>
        <taxon>Metazoa</taxon>
        <taxon>Spiralia</taxon>
        <taxon>Lophotrochozoa</taxon>
        <taxon>Platyhelminthes</taxon>
        <taxon>Trematoda</taxon>
        <taxon>Digenea</taxon>
        <taxon>Opisthorchiida</taxon>
        <taxon>Opisthorchiata</taxon>
        <taxon>Opisthorchiidae</taxon>
        <taxon>Opisthorchis</taxon>
    </lineage>
</organism>
<sequence length="295" mass="31999">MVWRLGRELTDQKVRGSNPTLKYRLLLSRLGQPGGTSASVLPSHDISASAHKTVSVRDACGRAVTEHAPYNPKRGTGSCGAFYSIIVNNRSPATSFRHFVKKSFSCSTMPPEGCTRAGILSGYPSLDRGSRGAEVGFEPRIFRSDPSTVVELTYLSAPARFWLRTYGDSEAVPGTGTVLSPQTKWSLFKWSPVDSRLHAVRLAMPVKVSRKRTGNLCEFTLSAKSPNRVCDTLKGSFYGTLSTLLRLAKSSDIVTIIGSINAQVGRLDAAEAQLGSRPGLKSRRTDNGERVAVVH</sequence>
<dbReference type="GeneID" id="20329388"/>
<accession>A0A075A0E6</accession>
<dbReference type="RefSeq" id="XP_009175355.1">
    <property type="nucleotide sequence ID" value="XM_009177091.1"/>
</dbReference>
<dbReference type="KEGG" id="ovi:T265_15223"/>
<dbReference type="Proteomes" id="UP000054324">
    <property type="component" value="Unassembled WGS sequence"/>
</dbReference>
<dbReference type="AlphaFoldDB" id="A0A075A0E6"/>
<evidence type="ECO:0000256" key="1">
    <source>
        <dbReference type="SAM" id="MobiDB-lite"/>
    </source>
</evidence>
<evidence type="ECO:0000313" key="3">
    <source>
        <dbReference type="Proteomes" id="UP000054324"/>
    </source>
</evidence>
<keyword evidence="3" id="KW-1185">Reference proteome</keyword>
<dbReference type="EMBL" id="KL597011">
    <property type="protein sequence ID" value="KER20899.1"/>
    <property type="molecule type" value="Genomic_DNA"/>
</dbReference>
<dbReference type="CTD" id="20329388"/>
<name>A0A075A0E6_OPIVI</name>
<gene>
    <name evidence="2" type="ORF">T265_15223</name>
</gene>
<reference evidence="2 3" key="1">
    <citation type="submission" date="2013-11" db="EMBL/GenBank/DDBJ databases">
        <title>Opisthorchis viverrini - life in the bile duct.</title>
        <authorList>
            <person name="Young N.D."/>
            <person name="Nagarajan N."/>
            <person name="Lin S.J."/>
            <person name="Korhonen P.K."/>
            <person name="Jex A.R."/>
            <person name="Hall R.S."/>
            <person name="Safavi-Hemami H."/>
            <person name="Kaewkong W."/>
            <person name="Bertrand D."/>
            <person name="Gao S."/>
            <person name="Seet Q."/>
            <person name="Wongkham S."/>
            <person name="Teh B.T."/>
            <person name="Wongkham C."/>
            <person name="Intapan P.M."/>
            <person name="Maleewong W."/>
            <person name="Yang X."/>
            <person name="Hu M."/>
            <person name="Wang Z."/>
            <person name="Hofmann A."/>
            <person name="Sternberg P.W."/>
            <person name="Tan P."/>
            <person name="Wang J."/>
            <person name="Gasser R.B."/>
        </authorList>
    </citation>
    <scope>NUCLEOTIDE SEQUENCE [LARGE SCALE GENOMIC DNA]</scope>
</reference>